<keyword evidence="1" id="KW-0472">Membrane</keyword>
<keyword evidence="2" id="KW-0732">Signal</keyword>
<feature type="transmembrane region" description="Helical" evidence="1">
    <location>
        <begin position="204"/>
        <end position="223"/>
    </location>
</feature>
<evidence type="ECO:0000313" key="3">
    <source>
        <dbReference type="Proteomes" id="UP000887578"/>
    </source>
</evidence>
<evidence type="ECO:0000256" key="2">
    <source>
        <dbReference type="SAM" id="SignalP"/>
    </source>
</evidence>
<evidence type="ECO:0000256" key="1">
    <source>
        <dbReference type="SAM" id="Phobius"/>
    </source>
</evidence>
<accession>A0A914PHM8</accession>
<dbReference type="AlphaFoldDB" id="A0A914PHM8"/>
<feature type="chain" id="PRO_5037067554" evidence="2">
    <location>
        <begin position="20"/>
        <end position="224"/>
    </location>
</feature>
<protein>
    <submittedName>
        <fullName evidence="4">Uncharacterized protein</fullName>
    </submittedName>
</protein>
<keyword evidence="3" id="KW-1185">Reference proteome</keyword>
<evidence type="ECO:0000313" key="4">
    <source>
        <dbReference type="WBParaSite" id="PDA_v2.g17338.t1"/>
    </source>
</evidence>
<sequence>MASKVLAFFFLCIFATSFAIFEFSDSKLTRVRLCTCLEAKYCFYKVWKSEACSFRNISFDFVEENTGDLESLIQCSAKYSSDSVTCTQKYFDNDDDDNLDTATYIFTNETSFINTEIMENSNQSYCFNGEITKCLNRESCTLWNHNDFLRNVFKGCAKEHFKNKIEAMKSSNATKFQAKSAEYDFYYIFEKSLDRIWIPQSQSINGGILCVPTLIFIFASIWFM</sequence>
<feature type="signal peptide" evidence="2">
    <location>
        <begin position="1"/>
        <end position="19"/>
    </location>
</feature>
<name>A0A914PHM8_9BILA</name>
<keyword evidence="1" id="KW-0812">Transmembrane</keyword>
<reference evidence="4" key="1">
    <citation type="submission" date="2022-11" db="UniProtKB">
        <authorList>
            <consortium name="WormBaseParasite"/>
        </authorList>
    </citation>
    <scope>IDENTIFICATION</scope>
</reference>
<organism evidence="3 4">
    <name type="scientific">Panagrolaimus davidi</name>
    <dbReference type="NCBI Taxonomy" id="227884"/>
    <lineage>
        <taxon>Eukaryota</taxon>
        <taxon>Metazoa</taxon>
        <taxon>Ecdysozoa</taxon>
        <taxon>Nematoda</taxon>
        <taxon>Chromadorea</taxon>
        <taxon>Rhabditida</taxon>
        <taxon>Tylenchina</taxon>
        <taxon>Panagrolaimomorpha</taxon>
        <taxon>Panagrolaimoidea</taxon>
        <taxon>Panagrolaimidae</taxon>
        <taxon>Panagrolaimus</taxon>
    </lineage>
</organism>
<proteinExistence type="predicted"/>
<dbReference type="WBParaSite" id="PDA_v2.g17338.t1">
    <property type="protein sequence ID" value="PDA_v2.g17338.t1"/>
    <property type="gene ID" value="PDA_v2.g17338"/>
</dbReference>
<keyword evidence="1" id="KW-1133">Transmembrane helix</keyword>
<dbReference type="Proteomes" id="UP000887578">
    <property type="component" value="Unplaced"/>
</dbReference>